<dbReference type="EMBL" id="RCMV01006365">
    <property type="protein sequence ID" value="KAG3177834.1"/>
    <property type="molecule type" value="Genomic_DNA"/>
</dbReference>
<dbReference type="Proteomes" id="UP000760860">
    <property type="component" value="Unassembled WGS sequence"/>
</dbReference>
<organism evidence="1 2">
    <name type="scientific">Phytophthora cactorum</name>
    <dbReference type="NCBI Taxonomy" id="29920"/>
    <lineage>
        <taxon>Eukaryota</taxon>
        <taxon>Sar</taxon>
        <taxon>Stramenopiles</taxon>
        <taxon>Oomycota</taxon>
        <taxon>Peronosporomycetes</taxon>
        <taxon>Peronosporales</taxon>
        <taxon>Peronosporaceae</taxon>
        <taxon>Phytophthora</taxon>
    </lineage>
</organism>
<protein>
    <submittedName>
        <fullName evidence="1">Uncharacterized protein</fullName>
    </submittedName>
</protein>
<name>A0A8T1JQQ3_9STRA</name>
<gene>
    <name evidence="1" type="ORF">PC129_g25506</name>
</gene>
<proteinExistence type="predicted"/>
<evidence type="ECO:0000313" key="2">
    <source>
        <dbReference type="Proteomes" id="UP000760860"/>
    </source>
</evidence>
<evidence type="ECO:0000313" key="1">
    <source>
        <dbReference type="EMBL" id="KAG3177834.1"/>
    </source>
</evidence>
<sequence length="41" mass="4475">MVPLAHSDLSKAVALFTNVSQDFLAAVCTQVEEGELEWPVE</sequence>
<comment type="caution">
    <text evidence="1">The sequence shown here is derived from an EMBL/GenBank/DDBJ whole genome shotgun (WGS) entry which is preliminary data.</text>
</comment>
<accession>A0A8T1JQQ3</accession>
<reference evidence="1" key="1">
    <citation type="submission" date="2018-05" db="EMBL/GenBank/DDBJ databases">
        <title>Effector identification in a new, highly contiguous assembly of the strawberry crown rot pathogen Phytophthora cactorum.</title>
        <authorList>
            <person name="Armitage A.D."/>
            <person name="Nellist C.F."/>
            <person name="Bates H."/>
            <person name="Vickerstaff R.J."/>
            <person name="Harrison R.J."/>
        </authorList>
    </citation>
    <scope>NUCLEOTIDE SEQUENCE</scope>
    <source>
        <strain evidence="1">P421</strain>
    </source>
</reference>
<dbReference type="AlphaFoldDB" id="A0A8T1JQQ3"/>